<name>A0ABX8EPR9_9ACTN</name>
<accession>A0ABX8EPR9</accession>
<dbReference type="Pfam" id="PF04069">
    <property type="entry name" value="OpuAC"/>
    <property type="match status" value="1"/>
</dbReference>
<dbReference type="RefSeq" id="WP_214056705.1">
    <property type="nucleotide sequence ID" value="NZ_BAAAHS010000053.1"/>
</dbReference>
<sequence length="338" mass="35703">MTIHLTSRGSRRVLAGLGAAALATTLAGCGLDEGSSVGNSVAGGGECGGLTAAGDVDPEGLDGVEVISGSKDFDEQLVLGQLTADYLCLWGADTTADLNTQGSTAAREKIIRGDNNIMWEYTGTGWINYLGNDKPIFDPVEQYEAVKEADLANDVYWGPLSPFNNTYAFAVTEDFASETGVATHSDMAAYIEENPDASVCVESEFANRPDGYPGFKEAYGITGGDEQSLGTGVIYTQTGQGNCDFGEIFTTDGRIAANDLVVLEDDKSFFPLYNGVPVTSVEYNDANPEVMEALAPLADSLTTEVMQDLNTRISAEGQSPETISSDYLVEAGFATESE</sequence>
<organism evidence="2 3">
    <name type="scientific">Nocardioides aquaticus</name>
    <dbReference type="NCBI Taxonomy" id="160826"/>
    <lineage>
        <taxon>Bacteria</taxon>
        <taxon>Bacillati</taxon>
        <taxon>Actinomycetota</taxon>
        <taxon>Actinomycetes</taxon>
        <taxon>Propionibacteriales</taxon>
        <taxon>Nocardioidaceae</taxon>
        <taxon>Nocardioides</taxon>
    </lineage>
</organism>
<dbReference type="SUPFAM" id="SSF53850">
    <property type="entry name" value="Periplasmic binding protein-like II"/>
    <property type="match status" value="1"/>
</dbReference>
<evidence type="ECO:0000259" key="1">
    <source>
        <dbReference type="Pfam" id="PF04069"/>
    </source>
</evidence>
<evidence type="ECO:0000313" key="3">
    <source>
        <dbReference type="Proteomes" id="UP000679307"/>
    </source>
</evidence>
<dbReference type="InterPro" id="IPR007210">
    <property type="entry name" value="ABC_Gly_betaine_transp_sub-bd"/>
</dbReference>
<proteinExistence type="predicted"/>
<reference evidence="2 3" key="1">
    <citation type="submission" date="2021-05" db="EMBL/GenBank/DDBJ databases">
        <title>Complete genome of Nocardioides aquaticus KCTC 9944T isolated from meromictic and hypersaline Ekho Lake, Antarctica.</title>
        <authorList>
            <person name="Hwang K."/>
            <person name="Kim K.M."/>
            <person name="Choe H."/>
        </authorList>
    </citation>
    <scope>NUCLEOTIDE SEQUENCE [LARGE SCALE GENOMIC DNA]</scope>
    <source>
        <strain evidence="2 3">KCTC 9944</strain>
    </source>
</reference>
<keyword evidence="3" id="KW-1185">Reference proteome</keyword>
<dbReference type="Proteomes" id="UP000679307">
    <property type="component" value="Chromosome"/>
</dbReference>
<feature type="domain" description="ABC-type glycine betaine transport system substrate-binding" evidence="1">
    <location>
        <begin position="66"/>
        <end position="328"/>
    </location>
</feature>
<dbReference type="Gene3D" id="3.40.190.120">
    <property type="entry name" value="Osmoprotection protein (prox), domain 2"/>
    <property type="match status" value="1"/>
</dbReference>
<gene>
    <name evidence="2" type="primary">osmX_2</name>
    <name evidence="2" type="ORF">ENKNEFLB_03725</name>
</gene>
<dbReference type="Gene3D" id="3.40.190.10">
    <property type="entry name" value="Periplasmic binding protein-like II"/>
    <property type="match status" value="1"/>
</dbReference>
<protein>
    <submittedName>
        <fullName evidence="2">Osmoprotectant-binding protein OsmX</fullName>
    </submittedName>
</protein>
<dbReference type="EMBL" id="CP075371">
    <property type="protein sequence ID" value="QVT81317.1"/>
    <property type="molecule type" value="Genomic_DNA"/>
</dbReference>
<evidence type="ECO:0000313" key="2">
    <source>
        <dbReference type="EMBL" id="QVT81317.1"/>
    </source>
</evidence>